<name>A0A6A8D8L5_9BACI</name>
<organism evidence="4 5">
    <name type="scientific">Aquibacillus halophilus</name>
    <dbReference type="NCBI Taxonomy" id="930132"/>
    <lineage>
        <taxon>Bacteria</taxon>
        <taxon>Bacillati</taxon>
        <taxon>Bacillota</taxon>
        <taxon>Bacilli</taxon>
        <taxon>Bacillales</taxon>
        <taxon>Bacillaceae</taxon>
        <taxon>Aquibacillus</taxon>
    </lineage>
</organism>
<evidence type="ECO:0000313" key="4">
    <source>
        <dbReference type="EMBL" id="MRH42103.1"/>
    </source>
</evidence>
<dbReference type="Proteomes" id="UP000799092">
    <property type="component" value="Unassembled WGS sequence"/>
</dbReference>
<dbReference type="Pfam" id="PF00015">
    <property type="entry name" value="MCPsignal"/>
    <property type="match status" value="1"/>
</dbReference>
<protein>
    <submittedName>
        <fullName evidence="4">Chemotaxis protein</fullName>
    </submittedName>
</protein>
<keyword evidence="1 2" id="KW-0807">Transducer</keyword>
<dbReference type="PANTHER" id="PTHR32089">
    <property type="entry name" value="METHYL-ACCEPTING CHEMOTAXIS PROTEIN MCPB"/>
    <property type="match status" value="1"/>
</dbReference>
<dbReference type="Pfam" id="PF22673">
    <property type="entry name" value="MCP-like_PDC_1"/>
    <property type="match status" value="1"/>
</dbReference>
<accession>A0A6A8D8L5</accession>
<dbReference type="InterPro" id="IPR004089">
    <property type="entry name" value="MCPsignal_dom"/>
</dbReference>
<dbReference type="InterPro" id="IPR029151">
    <property type="entry name" value="Sensor-like_sf"/>
</dbReference>
<sequence>MFLISQKVKKNKTSVDKLKEDANINGQVQVAADQLKGIVEQAKLAALSLNETSTSSIERVNNLMQHSEKTTDYTIQVTEKMKLIDASATKIADVSEEIHESSQNSYQELIRSWDNLEKLQEKMDQLLKSHYVLINQMNSLVNHSQQINKIVDTIGSISKRTSILALNATIEAARSGEHGKGFAVVANEVGNLANQTSEAVKQTRNNIHLIQEDINATTNMVNQETNQVEDGSNELKNVMEVLESFKSKISLITSMASDSAQAVGEQTGGVQEISALLEQISDMSIKNKELVYNVTLDMDEQFQSSEQILSISHTLTSTSNELQSIIQSDESNSLVKIDTAVTERVKKDIYHITKTYSLAQLMPDEHEQILTDFYKSHPDIEAIWSNRQDGTFIYSNPPAGLVNAKARPWFVKAINGETYISEVYTSALTKSACITISFPLLDHNKVVGLIGVDLSLPKQPPL</sequence>
<evidence type="ECO:0000256" key="1">
    <source>
        <dbReference type="ARBA" id="ARBA00023224"/>
    </source>
</evidence>
<dbReference type="Gene3D" id="1.10.287.950">
    <property type="entry name" value="Methyl-accepting chemotaxis protein"/>
    <property type="match status" value="1"/>
</dbReference>
<dbReference type="PANTHER" id="PTHR32089:SF112">
    <property type="entry name" value="LYSOZYME-LIKE PROTEIN-RELATED"/>
    <property type="match status" value="1"/>
</dbReference>
<evidence type="ECO:0000313" key="5">
    <source>
        <dbReference type="Proteomes" id="UP000799092"/>
    </source>
</evidence>
<comment type="caution">
    <text evidence="4">The sequence shown here is derived from an EMBL/GenBank/DDBJ whole genome shotgun (WGS) entry which is preliminary data.</text>
</comment>
<dbReference type="EMBL" id="WJNG01000003">
    <property type="protein sequence ID" value="MRH42103.1"/>
    <property type="molecule type" value="Genomic_DNA"/>
</dbReference>
<feature type="domain" description="Methyl-accepting transducer" evidence="3">
    <location>
        <begin position="45"/>
        <end position="281"/>
    </location>
</feature>
<evidence type="ECO:0000259" key="3">
    <source>
        <dbReference type="PROSITE" id="PS50111"/>
    </source>
</evidence>
<dbReference type="OrthoDB" id="9816519at2"/>
<dbReference type="GO" id="GO:0007165">
    <property type="term" value="P:signal transduction"/>
    <property type="evidence" value="ECO:0007669"/>
    <property type="project" value="UniProtKB-KW"/>
</dbReference>
<dbReference type="RefSeq" id="WP_153735750.1">
    <property type="nucleotide sequence ID" value="NZ_WJNG01000003.1"/>
</dbReference>
<gene>
    <name evidence="4" type="ORF">GH741_05365</name>
</gene>
<dbReference type="PROSITE" id="PS50111">
    <property type="entry name" value="CHEMOTAXIS_TRANSDUC_2"/>
    <property type="match status" value="1"/>
</dbReference>
<dbReference type="SMART" id="SM00283">
    <property type="entry name" value="MA"/>
    <property type="match status" value="1"/>
</dbReference>
<dbReference type="AlphaFoldDB" id="A0A6A8D8L5"/>
<proteinExistence type="predicted"/>
<dbReference type="SUPFAM" id="SSF58104">
    <property type="entry name" value="Methyl-accepting chemotaxis protein (MCP) signaling domain"/>
    <property type="match status" value="1"/>
</dbReference>
<dbReference type="CDD" id="cd18773">
    <property type="entry name" value="PDC1_HK_sensor"/>
    <property type="match status" value="1"/>
</dbReference>
<dbReference type="GO" id="GO:0016020">
    <property type="term" value="C:membrane"/>
    <property type="evidence" value="ECO:0007669"/>
    <property type="project" value="InterPro"/>
</dbReference>
<reference evidence="4" key="1">
    <citation type="submission" date="2019-11" db="EMBL/GenBank/DDBJ databases">
        <authorList>
            <person name="Li J."/>
        </authorList>
    </citation>
    <scope>NUCLEOTIDE SEQUENCE</scope>
    <source>
        <strain evidence="4">B6B</strain>
    </source>
</reference>
<dbReference type="Gene3D" id="3.30.450.20">
    <property type="entry name" value="PAS domain"/>
    <property type="match status" value="1"/>
</dbReference>
<dbReference type="SUPFAM" id="SSF103190">
    <property type="entry name" value="Sensory domain-like"/>
    <property type="match status" value="1"/>
</dbReference>
<evidence type="ECO:0000256" key="2">
    <source>
        <dbReference type="PROSITE-ProRule" id="PRU00284"/>
    </source>
</evidence>
<keyword evidence="5" id="KW-1185">Reference proteome</keyword>